<name>A0A1J5PR17_9ZZZZ</name>
<gene>
    <name evidence="1" type="ORF">GALL_506970</name>
</gene>
<proteinExistence type="predicted"/>
<evidence type="ECO:0000313" key="1">
    <source>
        <dbReference type="EMBL" id="OIQ67723.1"/>
    </source>
</evidence>
<dbReference type="AlphaFoldDB" id="A0A1J5PR17"/>
<reference evidence="1" key="1">
    <citation type="submission" date="2016-10" db="EMBL/GenBank/DDBJ databases">
        <title>Sequence of Gallionella enrichment culture.</title>
        <authorList>
            <person name="Poehlein A."/>
            <person name="Muehling M."/>
            <person name="Daniel R."/>
        </authorList>
    </citation>
    <scope>NUCLEOTIDE SEQUENCE</scope>
</reference>
<comment type="caution">
    <text evidence="1">The sequence shown here is derived from an EMBL/GenBank/DDBJ whole genome shotgun (WGS) entry which is preliminary data.</text>
</comment>
<accession>A0A1J5PR17</accession>
<dbReference type="EMBL" id="MLJW01005747">
    <property type="protein sequence ID" value="OIQ67723.1"/>
    <property type="molecule type" value="Genomic_DNA"/>
</dbReference>
<protein>
    <recommendedName>
        <fullName evidence="2">DUF5615 domain-containing protein</fullName>
    </recommendedName>
</protein>
<organism evidence="1">
    <name type="scientific">mine drainage metagenome</name>
    <dbReference type="NCBI Taxonomy" id="410659"/>
    <lineage>
        <taxon>unclassified sequences</taxon>
        <taxon>metagenomes</taxon>
        <taxon>ecological metagenomes</taxon>
    </lineage>
</organism>
<sequence length="30" mass="3611">MKILIDMNLSAEWVDEFKLLHIEAIHWSDI</sequence>
<evidence type="ECO:0008006" key="2">
    <source>
        <dbReference type="Google" id="ProtNLM"/>
    </source>
</evidence>